<evidence type="ECO:0000256" key="5">
    <source>
        <dbReference type="ARBA" id="ARBA00022692"/>
    </source>
</evidence>
<evidence type="ECO:0000313" key="10">
    <source>
        <dbReference type="Proteomes" id="UP000001823"/>
    </source>
</evidence>
<gene>
    <name evidence="9" type="primary">lctP</name>
    <name evidence="9" type="ordered locus">CPF_0307</name>
</gene>
<feature type="transmembrane region" description="Helical" evidence="8">
    <location>
        <begin position="242"/>
        <end position="259"/>
    </location>
</feature>
<keyword evidence="3 8" id="KW-0813">Transport</keyword>
<feature type="transmembrane region" description="Helical" evidence="8">
    <location>
        <begin position="491"/>
        <end position="509"/>
    </location>
</feature>
<organism evidence="9 10">
    <name type="scientific">Clostridium perfringens (strain ATCC 13124 / DSM 756 / JCM 1290 / NCIMB 6125 / NCTC 8237 / Type A)</name>
    <dbReference type="NCBI Taxonomy" id="195103"/>
    <lineage>
        <taxon>Bacteria</taxon>
        <taxon>Bacillati</taxon>
        <taxon>Bacillota</taxon>
        <taxon>Clostridia</taxon>
        <taxon>Eubacteriales</taxon>
        <taxon>Clostridiaceae</taxon>
        <taxon>Clostridium</taxon>
    </lineage>
</organism>
<evidence type="ECO:0000256" key="6">
    <source>
        <dbReference type="ARBA" id="ARBA00022989"/>
    </source>
</evidence>
<dbReference type="GO" id="GO:0015295">
    <property type="term" value="F:solute:proton symporter activity"/>
    <property type="evidence" value="ECO:0007669"/>
    <property type="project" value="TreeGrafter"/>
</dbReference>
<feature type="transmembrane region" description="Helical" evidence="8">
    <location>
        <begin position="34"/>
        <end position="53"/>
    </location>
</feature>
<feature type="transmembrane region" description="Helical" evidence="8">
    <location>
        <begin position="161"/>
        <end position="180"/>
    </location>
</feature>
<comment type="function">
    <text evidence="8">Uptake of L-lactate across the membrane. Can also transport D-lactate and glycolate.</text>
</comment>
<dbReference type="NCBIfam" id="TIGR00795">
    <property type="entry name" value="lctP"/>
    <property type="match status" value="1"/>
</dbReference>
<evidence type="ECO:0000256" key="8">
    <source>
        <dbReference type="RuleBase" id="RU365092"/>
    </source>
</evidence>
<dbReference type="EMBL" id="CP000246">
    <property type="protein sequence ID" value="ABG83989.2"/>
    <property type="molecule type" value="Genomic_DNA"/>
</dbReference>
<evidence type="ECO:0000256" key="7">
    <source>
        <dbReference type="ARBA" id="ARBA00023136"/>
    </source>
</evidence>
<proteinExistence type="inferred from homology"/>
<dbReference type="PANTHER" id="PTHR30003">
    <property type="entry name" value="L-LACTATE PERMEASE"/>
    <property type="match status" value="1"/>
</dbReference>
<dbReference type="PANTHER" id="PTHR30003:SF0">
    <property type="entry name" value="GLYCOLATE PERMEASE GLCA-RELATED"/>
    <property type="match status" value="1"/>
</dbReference>
<feature type="transmembrane region" description="Helical" evidence="8">
    <location>
        <begin position="280"/>
        <end position="301"/>
    </location>
</feature>
<dbReference type="Proteomes" id="UP000001823">
    <property type="component" value="Chromosome"/>
</dbReference>
<feature type="transmembrane region" description="Helical" evidence="8">
    <location>
        <begin position="369"/>
        <end position="387"/>
    </location>
</feature>
<evidence type="ECO:0000256" key="3">
    <source>
        <dbReference type="ARBA" id="ARBA00022448"/>
    </source>
</evidence>
<feature type="transmembrane region" description="Helical" evidence="8">
    <location>
        <begin position="393"/>
        <end position="419"/>
    </location>
</feature>
<name>A0A0H2YSJ9_CLOP1</name>
<feature type="transmembrane region" description="Helical" evidence="8">
    <location>
        <begin position="186"/>
        <end position="205"/>
    </location>
</feature>
<evidence type="ECO:0000313" key="9">
    <source>
        <dbReference type="EMBL" id="ABG83989.2"/>
    </source>
</evidence>
<feature type="transmembrane region" description="Helical" evidence="8">
    <location>
        <begin position="133"/>
        <end position="154"/>
    </location>
</feature>
<evidence type="ECO:0000256" key="4">
    <source>
        <dbReference type="ARBA" id="ARBA00022475"/>
    </source>
</evidence>
<evidence type="ECO:0000256" key="2">
    <source>
        <dbReference type="ARBA" id="ARBA00010100"/>
    </source>
</evidence>
<keyword evidence="4 8" id="KW-1003">Cell membrane</keyword>
<dbReference type="Pfam" id="PF02652">
    <property type="entry name" value="Lactate_perm"/>
    <property type="match status" value="1"/>
</dbReference>
<keyword evidence="5 8" id="KW-0812">Transmembrane</keyword>
<feature type="transmembrane region" description="Helical" evidence="8">
    <location>
        <begin position="6"/>
        <end position="27"/>
    </location>
</feature>
<feature type="transmembrane region" description="Helical" evidence="8">
    <location>
        <begin position="328"/>
        <end position="348"/>
    </location>
</feature>
<dbReference type="KEGG" id="cpf:CPF_0307"/>
<dbReference type="HOGENOM" id="CLU_021628_0_0_9"/>
<keyword evidence="7 8" id="KW-0472">Membrane</keyword>
<keyword evidence="10" id="KW-1185">Reference proteome</keyword>
<dbReference type="AlphaFoldDB" id="A0A0H2YSJ9"/>
<feature type="transmembrane region" description="Helical" evidence="8">
    <location>
        <begin position="108"/>
        <end position="127"/>
    </location>
</feature>
<sequence>MKELNTYLMFFLALIPIIILIIGLGVLKIPAHKICPIALIITILLSIFIWKMPTIDSLTAALEGIALGIWPIMIVIIAAVFTYNLVVHTKAMEVIKSMLISVSDDKRILVLILAWGFGGFLEAVAGFGTAVAIPVGIMAALGFNPFFASVICLVANTTPTAFGAIGLPVITLANVSGIPIESLSYYVVLQLFLFVVLIPFALVALTEKSLKGIKGVFGITLASGLSFGIVQVLVAKFLGPELPAVLGSIVSLLVTIFIAKKFYKHNEETKREEKFELKSVLVAFSPFILILVIIIGISPLFPGLYNKLSEVRTSVSIYTGVGAKPYTFVWLTTPGILILIASFIGGFIQKASFKEMVEILLKTIKQMSKSTITILAIIALAKVMGYSGMVASIATVLVMITGSFYAFIAPFIGALGTFVTGSDTSANVLFGSLQAEAANSLGISPAWLGAANTCGATAGKMISPQSIAVATAATGLAGKEGKILNSTLKVCIVYVILLGLISYLGSLIFV</sequence>
<dbReference type="STRING" id="195103.CPF_0307"/>
<dbReference type="GO" id="GO:0015129">
    <property type="term" value="F:lactate transmembrane transporter activity"/>
    <property type="evidence" value="ECO:0007669"/>
    <property type="project" value="UniProtKB-UniRule"/>
</dbReference>
<reference evidence="9 10" key="1">
    <citation type="journal article" date="2006" name="Genome Res.">
        <title>Skewed genomic variability in strains of the toxigenic bacterial pathogen, Clostridium perfringens.</title>
        <authorList>
            <person name="Myers G.S."/>
            <person name="Rasko D.A."/>
            <person name="Cheung J.K."/>
            <person name="Ravel J."/>
            <person name="Seshadri R."/>
            <person name="Deboy R.T."/>
            <person name="Ren Q."/>
            <person name="Varga J."/>
            <person name="Awad M.M."/>
            <person name="Brinkac L.M."/>
            <person name="Daugherty S.C."/>
            <person name="Haft D.H."/>
            <person name="Dodson R.J."/>
            <person name="Madupu R."/>
            <person name="Nelson W.C."/>
            <person name="Rosovitz M.J."/>
            <person name="Sullivan S.A."/>
            <person name="Khouri H."/>
            <person name="Dimitrov G.I."/>
            <person name="Watkins K.L."/>
            <person name="Mulligan S."/>
            <person name="Benton J."/>
            <person name="Radune D."/>
            <person name="Fisher D.J."/>
            <person name="Atkins H.S."/>
            <person name="Hiscox T."/>
            <person name="Jost B.H."/>
            <person name="Billington S.J."/>
            <person name="Songer J.G."/>
            <person name="McClane B.A."/>
            <person name="Titball R.W."/>
            <person name="Rood J.I."/>
            <person name="Melville S.B."/>
            <person name="Paulsen I.T."/>
        </authorList>
    </citation>
    <scope>NUCLEOTIDE SEQUENCE [LARGE SCALE GENOMIC DNA]</scope>
    <source>
        <strain evidence="10">ATCC 13124 / DSM 756 / JCM 1290 / NCIMB 6125 / NCTC 8237 / S 107 / Type A</strain>
    </source>
</reference>
<dbReference type="InterPro" id="IPR003804">
    <property type="entry name" value="Lactate_perm"/>
</dbReference>
<dbReference type="PaxDb" id="195103-CPF_0307"/>
<protein>
    <recommendedName>
        <fullName evidence="8">L-lactate permease</fullName>
    </recommendedName>
</protein>
<dbReference type="GO" id="GO:0005886">
    <property type="term" value="C:plasma membrane"/>
    <property type="evidence" value="ECO:0007669"/>
    <property type="project" value="UniProtKB-SubCell"/>
</dbReference>
<accession>A0A0H2YSJ9</accession>
<evidence type="ECO:0000256" key="1">
    <source>
        <dbReference type="ARBA" id="ARBA00004651"/>
    </source>
</evidence>
<feature type="transmembrane region" description="Helical" evidence="8">
    <location>
        <begin position="65"/>
        <end position="87"/>
    </location>
</feature>
<keyword evidence="6 8" id="KW-1133">Transmembrane helix</keyword>
<comment type="similarity">
    <text evidence="2 8">Belongs to the lactate permease family.</text>
</comment>
<feature type="transmembrane region" description="Helical" evidence="8">
    <location>
        <begin position="217"/>
        <end position="236"/>
    </location>
</feature>
<dbReference type="eggNOG" id="COG1620">
    <property type="taxonomic scope" value="Bacteria"/>
</dbReference>
<comment type="subcellular location">
    <subcellularLocation>
        <location evidence="1 8">Cell membrane</location>
        <topology evidence="1 8">Multi-pass membrane protein</topology>
    </subcellularLocation>
</comment>